<accession>A0A6J4UBF7</accession>
<feature type="compositionally biased region" description="Basic and acidic residues" evidence="1">
    <location>
        <begin position="184"/>
        <end position="202"/>
    </location>
</feature>
<reference evidence="2" key="1">
    <citation type="submission" date="2020-02" db="EMBL/GenBank/DDBJ databases">
        <authorList>
            <person name="Meier V. D."/>
        </authorList>
    </citation>
    <scope>NUCLEOTIDE SEQUENCE</scope>
    <source>
        <strain evidence="2">AVDCRST_MAG88</strain>
    </source>
</reference>
<feature type="compositionally biased region" description="Basic and acidic residues" evidence="1">
    <location>
        <begin position="1"/>
        <end position="13"/>
    </location>
</feature>
<evidence type="ECO:0000256" key="1">
    <source>
        <dbReference type="SAM" id="MobiDB-lite"/>
    </source>
</evidence>
<feature type="non-terminal residue" evidence="2">
    <location>
        <position position="231"/>
    </location>
</feature>
<feature type="region of interest" description="Disordered" evidence="1">
    <location>
        <begin position="1"/>
        <end position="231"/>
    </location>
</feature>
<dbReference type="EMBL" id="CADCWM010000105">
    <property type="protein sequence ID" value="CAA9544868.1"/>
    <property type="molecule type" value="Genomic_DNA"/>
</dbReference>
<keyword evidence="2" id="KW-0645">Protease</keyword>
<protein>
    <submittedName>
        <fullName evidence="2">HtrA protease/chaperone protein</fullName>
    </submittedName>
</protein>
<feature type="compositionally biased region" description="Basic residues" evidence="1">
    <location>
        <begin position="93"/>
        <end position="103"/>
    </location>
</feature>
<evidence type="ECO:0000313" key="2">
    <source>
        <dbReference type="EMBL" id="CAA9544868.1"/>
    </source>
</evidence>
<feature type="compositionally biased region" description="Basic and acidic residues" evidence="1">
    <location>
        <begin position="217"/>
        <end position="231"/>
    </location>
</feature>
<name>A0A6J4UBF7_9BACT</name>
<dbReference type="AlphaFoldDB" id="A0A6J4UBF7"/>
<keyword evidence="2" id="KW-0378">Hydrolase</keyword>
<feature type="compositionally biased region" description="Basic and acidic residues" evidence="1">
    <location>
        <begin position="148"/>
        <end position="166"/>
    </location>
</feature>
<sequence>AGERSGPHRDRRDRYRRHRSRGGQEPGHLPTGVHGRWRPRGSDGVRHLQGGGPGRGVRPGARHQLRLAVRPARPGRRHGYRLGVRGGQGGHDHHQRARGRGHDRRGGALRGGRRVRGCQGRGPRSFDRHRGVGGGPRQGGAAPPPARRLLEGAGRRPRGGDREPVRLHAHGHHRHRLGTAAPDRGPERLSDPGRDPDRRVDQPRQLGRPAARRGRQGRRDQLPDRDRRLER</sequence>
<feature type="compositionally biased region" description="Basic residues" evidence="1">
    <location>
        <begin position="167"/>
        <end position="177"/>
    </location>
</feature>
<dbReference type="GO" id="GO:0008233">
    <property type="term" value="F:peptidase activity"/>
    <property type="evidence" value="ECO:0007669"/>
    <property type="project" value="UniProtKB-KW"/>
</dbReference>
<dbReference type="GO" id="GO:0006508">
    <property type="term" value="P:proteolysis"/>
    <property type="evidence" value="ECO:0007669"/>
    <property type="project" value="UniProtKB-KW"/>
</dbReference>
<feature type="non-terminal residue" evidence="2">
    <location>
        <position position="1"/>
    </location>
</feature>
<proteinExistence type="predicted"/>
<gene>
    <name evidence="2" type="ORF">AVDCRST_MAG88-318</name>
</gene>
<organism evidence="2">
    <name type="scientific">uncultured Thermomicrobiales bacterium</name>
    <dbReference type="NCBI Taxonomy" id="1645740"/>
    <lineage>
        <taxon>Bacteria</taxon>
        <taxon>Pseudomonadati</taxon>
        <taxon>Thermomicrobiota</taxon>
        <taxon>Thermomicrobia</taxon>
        <taxon>Thermomicrobiales</taxon>
        <taxon>environmental samples</taxon>
    </lineage>
</organism>